<protein>
    <submittedName>
        <fullName evidence="1">Uncharacterized protein</fullName>
    </submittedName>
</protein>
<reference evidence="1 2" key="1">
    <citation type="submission" date="2018-06" db="EMBL/GenBank/DDBJ databases">
        <title>Genomic Encyclopedia of Type Strains, Phase III (KMG-III): the genomes of soil and plant-associated and newly described type strains.</title>
        <authorList>
            <person name="Whitman W."/>
        </authorList>
    </citation>
    <scope>NUCLEOTIDE SEQUENCE [LARGE SCALE GENOMIC DNA]</scope>
    <source>
        <strain evidence="1 2">CECT 7730</strain>
    </source>
</reference>
<evidence type="ECO:0000313" key="2">
    <source>
        <dbReference type="Proteomes" id="UP000247551"/>
    </source>
</evidence>
<dbReference type="RefSeq" id="WP_110572438.1">
    <property type="nucleotide sequence ID" value="NZ_QKLW01000001.1"/>
</dbReference>
<dbReference type="Proteomes" id="UP000247551">
    <property type="component" value="Unassembled WGS sequence"/>
</dbReference>
<proteinExistence type="predicted"/>
<evidence type="ECO:0000313" key="1">
    <source>
        <dbReference type="EMBL" id="PYF84766.1"/>
    </source>
</evidence>
<dbReference type="PROSITE" id="PS51257">
    <property type="entry name" value="PROKAR_LIPOPROTEIN"/>
    <property type="match status" value="1"/>
</dbReference>
<keyword evidence="2" id="KW-1185">Reference proteome</keyword>
<gene>
    <name evidence="1" type="ORF">DFP75_101805</name>
</gene>
<sequence>MNKLALQLIGASSVAFLLSGCSTFFTDHSDDYQKESTATTPIVMPDGSQPAKDVLVIPNENTIADLEGVTPYETPRAPFIFYPMVGVDVIEKPDAIQFSIPANSSQSKRIVTDFLTALHGAGSPIASQTENQIVSVPFDFDPQGWWGSLWSSITRVYPATPAFSFTFNEVEGKTLLSVQYREEQKGVEAGNWMSPVKSQDAYSVAVRLWGTIGRQLNQTSAYLSNRGSETTFPIWVDHRGIFAIYLGKNSSASEIEAKLNAAGLYLIPDQDNMLAPVPAEEVARIGDVVDFNIPGSEQKLFKVYRRNLDDVSWEKREYPYQISRQKAGDFLVIDVSAMDSPEVTSFHLVQRFLK</sequence>
<comment type="caution">
    <text evidence="1">The sequence shown here is derived from an EMBL/GenBank/DDBJ whole genome shotgun (WGS) entry which is preliminary data.</text>
</comment>
<dbReference type="AlphaFoldDB" id="A0A318V7R5"/>
<organism evidence="1 2">
    <name type="scientific">Marinomonas alcarazii</name>
    <dbReference type="NCBI Taxonomy" id="491949"/>
    <lineage>
        <taxon>Bacteria</taxon>
        <taxon>Pseudomonadati</taxon>
        <taxon>Pseudomonadota</taxon>
        <taxon>Gammaproteobacteria</taxon>
        <taxon>Oceanospirillales</taxon>
        <taxon>Oceanospirillaceae</taxon>
        <taxon>Marinomonas</taxon>
    </lineage>
</organism>
<name>A0A318V7R5_9GAMM</name>
<accession>A0A318V7R5</accession>
<dbReference type="EMBL" id="QKLW01000001">
    <property type="protein sequence ID" value="PYF84766.1"/>
    <property type="molecule type" value="Genomic_DNA"/>
</dbReference>